<dbReference type="Proteomes" id="UP001500893">
    <property type="component" value="Unassembled WGS sequence"/>
</dbReference>
<dbReference type="InterPro" id="IPR004220">
    <property type="entry name" value="5-COMe_2-OHmuconate_Isoase"/>
</dbReference>
<evidence type="ECO:0000313" key="1">
    <source>
        <dbReference type="EMBL" id="GAA3118786.1"/>
    </source>
</evidence>
<name>A0ABP6MLN4_9ACTN</name>
<sequence>MPHLTLDHSSHLAGVLDVGVLLKELHRLVIEESGSAGVCKTLVRPAETYVGDSPSGDAGFVHLEVGLMPGRPEEQKALLSESAMALIDRHLRAAGVRGSTVSVEVRELAGSYRLSSGVR</sequence>
<accession>A0ABP6MLN4</accession>
<protein>
    <recommendedName>
        <fullName evidence="3">5-carboxymethyl-2-hydroxymuconate isomerase</fullName>
    </recommendedName>
</protein>
<comment type="caution">
    <text evidence="1">The sequence shown here is derived from an EMBL/GenBank/DDBJ whole genome shotgun (WGS) entry which is preliminary data.</text>
</comment>
<reference evidence="2" key="1">
    <citation type="journal article" date="2019" name="Int. J. Syst. Evol. Microbiol.">
        <title>The Global Catalogue of Microorganisms (GCM) 10K type strain sequencing project: providing services to taxonomists for standard genome sequencing and annotation.</title>
        <authorList>
            <consortium name="The Broad Institute Genomics Platform"/>
            <consortium name="The Broad Institute Genome Sequencing Center for Infectious Disease"/>
            <person name="Wu L."/>
            <person name="Ma J."/>
        </authorList>
    </citation>
    <scope>NUCLEOTIDE SEQUENCE [LARGE SCALE GENOMIC DNA]</scope>
    <source>
        <strain evidence="2">JCM 11574</strain>
    </source>
</reference>
<dbReference type="PANTHER" id="PTHR37950:SF1">
    <property type="entry name" value="4-HYDROXYPHENYLACETATE CATABOLISM PROTEIN"/>
    <property type="match status" value="1"/>
</dbReference>
<dbReference type="RefSeq" id="WP_345046557.1">
    <property type="nucleotide sequence ID" value="NZ_BAAAVM010000001.1"/>
</dbReference>
<dbReference type="Gene3D" id="3.30.429.10">
    <property type="entry name" value="Macrophage Migration Inhibitory Factor"/>
    <property type="match status" value="1"/>
</dbReference>
<gene>
    <name evidence="1" type="ORF">GCM10010521_02960</name>
</gene>
<dbReference type="EMBL" id="BAAAVM010000001">
    <property type="protein sequence ID" value="GAA3118786.1"/>
    <property type="molecule type" value="Genomic_DNA"/>
</dbReference>
<evidence type="ECO:0008006" key="3">
    <source>
        <dbReference type="Google" id="ProtNLM"/>
    </source>
</evidence>
<proteinExistence type="predicted"/>
<dbReference type="InterPro" id="IPR014347">
    <property type="entry name" value="Tautomerase/MIF_sf"/>
</dbReference>
<dbReference type="PANTHER" id="PTHR37950">
    <property type="entry name" value="4-HYDROXYPHENYLACETATE CATABOLISM PROTEIN"/>
    <property type="match status" value="1"/>
</dbReference>
<keyword evidence="2" id="KW-1185">Reference proteome</keyword>
<dbReference type="Pfam" id="PF02962">
    <property type="entry name" value="CHMI"/>
    <property type="match status" value="1"/>
</dbReference>
<organism evidence="1 2">
    <name type="scientific">Streptomyces rameus</name>
    <dbReference type="NCBI Taxonomy" id="68261"/>
    <lineage>
        <taxon>Bacteria</taxon>
        <taxon>Bacillati</taxon>
        <taxon>Actinomycetota</taxon>
        <taxon>Actinomycetes</taxon>
        <taxon>Kitasatosporales</taxon>
        <taxon>Streptomycetaceae</taxon>
        <taxon>Streptomyces</taxon>
    </lineage>
</organism>
<evidence type="ECO:0000313" key="2">
    <source>
        <dbReference type="Proteomes" id="UP001500893"/>
    </source>
</evidence>
<dbReference type="SUPFAM" id="SSF55331">
    <property type="entry name" value="Tautomerase/MIF"/>
    <property type="match status" value="1"/>
</dbReference>